<dbReference type="InterPro" id="IPR036047">
    <property type="entry name" value="F-box-like_dom_sf"/>
</dbReference>
<feature type="domain" description="F-box" evidence="1">
    <location>
        <begin position="22"/>
        <end position="67"/>
    </location>
</feature>
<dbReference type="Pfam" id="PF00646">
    <property type="entry name" value="F-box"/>
    <property type="match status" value="1"/>
</dbReference>
<evidence type="ECO:0000313" key="3">
    <source>
        <dbReference type="Proteomes" id="UP001152747"/>
    </source>
</evidence>
<dbReference type="SUPFAM" id="SSF81383">
    <property type="entry name" value="F-box domain"/>
    <property type="match status" value="1"/>
</dbReference>
<proteinExistence type="predicted"/>
<evidence type="ECO:0000313" key="2">
    <source>
        <dbReference type="EMBL" id="CAI5453934.1"/>
    </source>
</evidence>
<sequence length="320" mass="38227">MNQQQEKQILAMPMDEKEMKTAPGFLKLPEILVDKIFDLLETREILKLRRVSNAFRNYIDDMKYKRNDIFPFWVEFKNDTFHIYWTKDDWILKRRNGPYNLYGPMQLNWMLPNTITFENSTLFETPLKLECFFENVESVGVKALPMNHVDNLCENLKFMKKFQTFSIEDETFENDVVVKIILTLPDNNVDVWTLSLCGKSYFYDKSIIDAFFKVSSNVRRNADLCIIQPQKGYTTQKMLDRWINGIRYFIKKQNSWKTKSINFHFDKVKHFEIMIDKIQEKVAGKLENLDLGWGYFEYFSDNCVITAYCFSSIKTRNFEQ</sequence>
<organism evidence="2 3">
    <name type="scientific">Caenorhabditis angaria</name>
    <dbReference type="NCBI Taxonomy" id="860376"/>
    <lineage>
        <taxon>Eukaryota</taxon>
        <taxon>Metazoa</taxon>
        <taxon>Ecdysozoa</taxon>
        <taxon>Nematoda</taxon>
        <taxon>Chromadorea</taxon>
        <taxon>Rhabditida</taxon>
        <taxon>Rhabditina</taxon>
        <taxon>Rhabditomorpha</taxon>
        <taxon>Rhabditoidea</taxon>
        <taxon>Rhabditidae</taxon>
        <taxon>Peloderinae</taxon>
        <taxon>Caenorhabditis</taxon>
    </lineage>
</organism>
<dbReference type="PROSITE" id="PS50181">
    <property type="entry name" value="FBOX"/>
    <property type="match status" value="1"/>
</dbReference>
<comment type="caution">
    <text evidence="2">The sequence shown here is derived from an EMBL/GenBank/DDBJ whole genome shotgun (WGS) entry which is preliminary data.</text>
</comment>
<reference evidence="2" key="1">
    <citation type="submission" date="2022-11" db="EMBL/GenBank/DDBJ databases">
        <authorList>
            <person name="Kikuchi T."/>
        </authorList>
    </citation>
    <scope>NUCLEOTIDE SEQUENCE</scope>
    <source>
        <strain evidence="2">PS1010</strain>
    </source>
</reference>
<protein>
    <recommendedName>
        <fullName evidence="1">F-box domain-containing protein</fullName>
    </recommendedName>
</protein>
<dbReference type="AlphaFoldDB" id="A0A9P1IZJ5"/>
<gene>
    <name evidence="2" type="ORF">CAMP_LOCUS16571</name>
</gene>
<dbReference type="InterPro" id="IPR001810">
    <property type="entry name" value="F-box_dom"/>
</dbReference>
<dbReference type="SMART" id="SM00256">
    <property type="entry name" value="FBOX"/>
    <property type="match status" value="1"/>
</dbReference>
<accession>A0A9P1IZJ5</accession>
<dbReference type="Proteomes" id="UP001152747">
    <property type="component" value="Unassembled WGS sequence"/>
</dbReference>
<keyword evidence="3" id="KW-1185">Reference proteome</keyword>
<dbReference type="EMBL" id="CANHGI010000006">
    <property type="protein sequence ID" value="CAI5453934.1"/>
    <property type="molecule type" value="Genomic_DNA"/>
</dbReference>
<evidence type="ECO:0000259" key="1">
    <source>
        <dbReference type="PROSITE" id="PS50181"/>
    </source>
</evidence>
<name>A0A9P1IZJ5_9PELO</name>